<evidence type="ECO:0000259" key="2">
    <source>
        <dbReference type="Pfam" id="PF16220"/>
    </source>
</evidence>
<dbReference type="InterPro" id="IPR006860">
    <property type="entry name" value="FecR"/>
</dbReference>
<name>A0A1I5MI95_9GAMM</name>
<gene>
    <name evidence="3" type="ORF">SAMN05216601_105221</name>
</gene>
<dbReference type="GO" id="GO:0016989">
    <property type="term" value="F:sigma factor antagonist activity"/>
    <property type="evidence" value="ECO:0007669"/>
    <property type="project" value="TreeGrafter"/>
</dbReference>
<evidence type="ECO:0000313" key="4">
    <source>
        <dbReference type="Proteomes" id="UP000182400"/>
    </source>
</evidence>
<accession>A0A1I5MI95</accession>
<dbReference type="EMBL" id="FOWP01000005">
    <property type="protein sequence ID" value="SFP09324.1"/>
    <property type="molecule type" value="Genomic_DNA"/>
</dbReference>
<evidence type="ECO:0000259" key="1">
    <source>
        <dbReference type="Pfam" id="PF04773"/>
    </source>
</evidence>
<dbReference type="Gene3D" id="2.60.120.1440">
    <property type="match status" value="1"/>
</dbReference>
<dbReference type="STRING" id="658457.SAMN05216601_105221"/>
<feature type="domain" description="FecR protein" evidence="1">
    <location>
        <begin position="111"/>
        <end position="202"/>
    </location>
</feature>
<dbReference type="Proteomes" id="UP000182400">
    <property type="component" value="Unassembled WGS sequence"/>
</dbReference>
<dbReference type="PANTHER" id="PTHR30273:SF2">
    <property type="entry name" value="PROTEIN FECR"/>
    <property type="match status" value="1"/>
</dbReference>
<dbReference type="AlphaFoldDB" id="A0A1I5MI95"/>
<protein>
    <submittedName>
        <fullName evidence="3">FecR family protein</fullName>
    </submittedName>
</protein>
<sequence>MTDEALEPVVEQAIEWMVRLRSGLTDAATKVAFHDWLDAAPDHAQTWQELQRRLGAPYDLVRSAPDTLREPLLQRTHGRRDVLRGLVGLGLFGGGLWLASRSDHGQALLADLRTGTAERRELTLADGSRLSLNAGSAVNLDFSPGQRLLYLRQGSLVIQVAADATRPLVVRTAQGDARALGTRFLVERHNDSTRVVVLEHAVRVSLATGEQLDLQEGQSADLHRTHIERLDGDQRYRADWQQGRLSVLDEPLQTVIDALRPYHRGLLRVAPEVRGLRVQGVFPLDDSERTFNALAETLPVKIEHYGPWLTLIVPRG</sequence>
<dbReference type="Pfam" id="PF04773">
    <property type="entry name" value="FecR"/>
    <property type="match status" value="1"/>
</dbReference>
<reference evidence="3 4" key="1">
    <citation type="submission" date="2016-10" db="EMBL/GenBank/DDBJ databases">
        <authorList>
            <person name="de Groot N.N."/>
        </authorList>
    </citation>
    <scope>NUCLEOTIDE SEQUENCE [LARGE SCALE GENOMIC DNA]</scope>
    <source>
        <strain evidence="3 4">CCUG 59231</strain>
    </source>
</reference>
<dbReference type="InterPro" id="IPR032623">
    <property type="entry name" value="FecR_N"/>
</dbReference>
<evidence type="ECO:0000313" key="3">
    <source>
        <dbReference type="EMBL" id="SFP09324.1"/>
    </source>
</evidence>
<dbReference type="OrthoDB" id="1099576at2"/>
<feature type="domain" description="FecR N-terminal" evidence="2">
    <location>
        <begin position="11"/>
        <end position="52"/>
    </location>
</feature>
<dbReference type="PANTHER" id="PTHR30273">
    <property type="entry name" value="PERIPLASMIC SIGNAL SENSOR AND SIGMA FACTOR ACTIVATOR FECR-RELATED"/>
    <property type="match status" value="1"/>
</dbReference>
<dbReference type="InterPro" id="IPR012373">
    <property type="entry name" value="Ferrdict_sens_TM"/>
</dbReference>
<dbReference type="PIRSF" id="PIRSF018266">
    <property type="entry name" value="FecR"/>
    <property type="match status" value="1"/>
</dbReference>
<proteinExistence type="predicted"/>
<organism evidence="3 4">
    <name type="scientific">Ectopseudomonas composti</name>
    <dbReference type="NCBI Taxonomy" id="658457"/>
    <lineage>
        <taxon>Bacteria</taxon>
        <taxon>Pseudomonadati</taxon>
        <taxon>Pseudomonadota</taxon>
        <taxon>Gammaproteobacteria</taxon>
        <taxon>Pseudomonadales</taxon>
        <taxon>Pseudomonadaceae</taxon>
        <taxon>Ectopseudomonas</taxon>
    </lineage>
</organism>
<dbReference type="Pfam" id="PF16220">
    <property type="entry name" value="DUF4880"/>
    <property type="match status" value="1"/>
</dbReference>
<dbReference type="RefSeq" id="WP_074938769.1">
    <property type="nucleotide sequence ID" value="NZ_FOWP01000005.1"/>
</dbReference>